<accession>A0A232EXN0</accession>
<dbReference type="Proteomes" id="UP000215335">
    <property type="component" value="Unassembled WGS sequence"/>
</dbReference>
<gene>
    <name evidence="1" type="ORF">TSAR_005770</name>
</gene>
<evidence type="ECO:0008006" key="3">
    <source>
        <dbReference type="Google" id="ProtNLM"/>
    </source>
</evidence>
<evidence type="ECO:0000313" key="2">
    <source>
        <dbReference type="Proteomes" id="UP000215335"/>
    </source>
</evidence>
<proteinExistence type="predicted"/>
<organism evidence="1 2">
    <name type="scientific">Trichomalopsis sarcophagae</name>
    <dbReference type="NCBI Taxonomy" id="543379"/>
    <lineage>
        <taxon>Eukaryota</taxon>
        <taxon>Metazoa</taxon>
        <taxon>Ecdysozoa</taxon>
        <taxon>Arthropoda</taxon>
        <taxon>Hexapoda</taxon>
        <taxon>Insecta</taxon>
        <taxon>Pterygota</taxon>
        <taxon>Neoptera</taxon>
        <taxon>Endopterygota</taxon>
        <taxon>Hymenoptera</taxon>
        <taxon>Apocrita</taxon>
        <taxon>Proctotrupomorpha</taxon>
        <taxon>Chalcidoidea</taxon>
        <taxon>Pteromalidae</taxon>
        <taxon>Pteromalinae</taxon>
        <taxon>Trichomalopsis</taxon>
    </lineage>
</organism>
<feature type="non-terminal residue" evidence="1">
    <location>
        <position position="1"/>
    </location>
</feature>
<name>A0A232EXN0_9HYME</name>
<reference evidence="1 2" key="1">
    <citation type="journal article" date="2017" name="Curr. Biol.">
        <title>The Evolution of Venom by Co-option of Single-Copy Genes.</title>
        <authorList>
            <person name="Martinson E.O."/>
            <person name="Mrinalini"/>
            <person name="Kelkar Y.D."/>
            <person name="Chang C.H."/>
            <person name="Werren J.H."/>
        </authorList>
    </citation>
    <scope>NUCLEOTIDE SEQUENCE [LARGE SCALE GENOMIC DNA]</scope>
    <source>
        <strain evidence="1 2">Alberta</strain>
        <tissue evidence="1">Whole body</tissue>
    </source>
</reference>
<dbReference type="EMBL" id="NNAY01001742">
    <property type="protein sequence ID" value="OXU23057.1"/>
    <property type="molecule type" value="Genomic_DNA"/>
</dbReference>
<sequence>HAPHVKLFSVVRSATDAQCTQHDLDPLVCWSVRNGLSLNLSKCFVISFSGRRRPLLYDYTMGSASLQRAWPGLQRNAVLLIFVC</sequence>
<keyword evidence="2" id="KW-1185">Reference proteome</keyword>
<evidence type="ECO:0000313" key="1">
    <source>
        <dbReference type="EMBL" id="OXU23057.1"/>
    </source>
</evidence>
<dbReference type="AlphaFoldDB" id="A0A232EXN0"/>
<comment type="caution">
    <text evidence="1">The sequence shown here is derived from an EMBL/GenBank/DDBJ whole genome shotgun (WGS) entry which is preliminary data.</text>
</comment>
<protein>
    <recommendedName>
        <fullName evidence="3">Reverse transcriptase domain-containing protein</fullName>
    </recommendedName>
</protein>